<keyword evidence="1" id="KW-0472">Membrane</keyword>
<evidence type="ECO:0000313" key="2">
    <source>
        <dbReference type="EMBL" id="QOD38497.1"/>
    </source>
</evidence>
<evidence type="ECO:0000256" key="1">
    <source>
        <dbReference type="SAM" id="Phobius"/>
    </source>
</evidence>
<keyword evidence="1" id="KW-0812">Transmembrane</keyword>
<organism evidence="2 3">
    <name type="scientific">Candidatus Wolbachia massiliensis</name>
    <dbReference type="NCBI Taxonomy" id="1845000"/>
    <lineage>
        <taxon>Bacteria</taxon>
        <taxon>Pseudomonadati</taxon>
        <taxon>Pseudomonadota</taxon>
        <taxon>Alphaproteobacteria</taxon>
        <taxon>Rickettsiales</taxon>
        <taxon>Anaplasmataceae</taxon>
        <taxon>Wolbachieae</taxon>
        <taxon>Wolbachia</taxon>
    </lineage>
</organism>
<dbReference type="AlphaFoldDB" id="A0A7M3U262"/>
<keyword evidence="1" id="KW-1133">Transmembrane helix</keyword>
<protein>
    <submittedName>
        <fullName evidence="2">Uncharacterized protein</fullName>
    </submittedName>
</protein>
<feature type="transmembrane region" description="Helical" evidence="1">
    <location>
        <begin position="39"/>
        <end position="57"/>
    </location>
</feature>
<name>A0A7M3U262_9RICK</name>
<dbReference type="KEGG" id="wms:ID128_01160"/>
<dbReference type="Proteomes" id="UP000516514">
    <property type="component" value="Chromosome"/>
</dbReference>
<keyword evidence="3" id="KW-1185">Reference proteome</keyword>
<gene>
    <name evidence="2" type="ORF">ID128_01160</name>
</gene>
<dbReference type="RefSeq" id="WP_191111272.1">
    <property type="nucleotide sequence ID" value="NZ_CP061738.1"/>
</dbReference>
<reference evidence="2 3" key="1">
    <citation type="submission" date="2020-09" db="EMBL/GenBank/DDBJ databases">
        <title>An Earliest Endosymbiont, Wolbachia massiliensis sp. nov., Strain PL13 From the Bed Bug (Cimex hemipterius), Type strain of a New supergroup T.</title>
        <authorList>
            <person name="Laidoudi Y."/>
            <person name="Levasseur A."/>
            <person name="Medkour H."/>
            <person name="Maaloum M."/>
            <person name="BenKhedher M."/>
            <person name="Sambou M."/>
            <person name="Bassene H."/>
            <person name="Davoust B."/>
            <person name="Fenollar F."/>
            <person name="Raoult D."/>
            <person name="Mediannikov O."/>
        </authorList>
    </citation>
    <scope>NUCLEOTIDE SEQUENCE [LARGE SCALE GENOMIC DNA]</scope>
    <source>
        <strain evidence="2 3">PL13</strain>
    </source>
</reference>
<sequence length="85" mass="9268">MAADAFSEAITVSVIVIGATVLLEIMLGVSRPLMILTKLPRVFILSAGIIVALRNFLEPFWLKKVVTFSPLTAVTVRPLWSLSLT</sequence>
<accession>A0A7M3U262</accession>
<evidence type="ECO:0000313" key="3">
    <source>
        <dbReference type="Proteomes" id="UP000516514"/>
    </source>
</evidence>
<feature type="transmembrane region" description="Helical" evidence="1">
    <location>
        <begin position="6"/>
        <end position="27"/>
    </location>
</feature>
<proteinExistence type="predicted"/>
<dbReference type="EMBL" id="CP061738">
    <property type="protein sequence ID" value="QOD38497.1"/>
    <property type="molecule type" value="Genomic_DNA"/>
</dbReference>